<dbReference type="PANTHER" id="PTHR45629">
    <property type="entry name" value="SNF2/RAD54 FAMILY MEMBER"/>
    <property type="match status" value="1"/>
</dbReference>
<dbReference type="GO" id="GO:0005524">
    <property type="term" value="F:ATP binding"/>
    <property type="evidence" value="ECO:0007669"/>
    <property type="project" value="InterPro"/>
</dbReference>
<dbReference type="PANTHER" id="PTHR45629:SF7">
    <property type="entry name" value="DNA EXCISION REPAIR PROTEIN ERCC-6-RELATED"/>
    <property type="match status" value="1"/>
</dbReference>
<dbReference type="InterPro" id="IPR027417">
    <property type="entry name" value="P-loop_NTPase"/>
</dbReference>
<dbReference type="WBParaSite" id="TASK_0000815501-mRNA-1">
    <property type="protein sequence ID" value="TASK_0000815501-mRNA-1"/>
    <property type="gene ID" value="TASK_0000815501"/>
</dbReference>
<feature type="region of interest" description="Disordered" evidence="2">
    <location>
        <begin position="863"/>
        <end position="902"/>
    </location>
</feature>
<dbReference type="PROSITE" id="PS51192">
    <property type="entry name" value="HELICASE_ATP_BIND_1"/>
    <property type="match status" value="1"/>
</dbReference>
<name>A0A0R3WBW6_TAEAS</name>
<evidence type="ECO:0000259" key="3">
    <source>
        <dbReference type="PROSITE" id="PS51192"/>
    </source>
</evidence>
<accession>A0A0R3WBW6</accession>
<feature type="domain" description="Helicase ATP-binding" evidence="3">
    <location>
        <begin position="78"/>
        <end position="269"/>
    </location>
</feature>
<dbReference type="Gene3D" id="3.40.50.10810">
    <property type="entry name" value="Tandem AAA-ATPase domain"/>
    <property type="match status" value="1"/>
</dbReference>
<feature type="compositionally biased region" description="Polar residues" evidence="2">
    <location>
        <begin position="777"/>
        <end position="788"/>
    </location>
</feature>
<dbReference type="SMART" id="SM00487">
    <property type="entry name" value="DEXDc"/>
    <property type="match status" value="1"/>
</dbReference>
<dbReference type="Pfam" id="PF00271">
    <property type="entry name" value="Helicase_C"/>
    <property type="match status" value="1"/>
</dbReference>
<dbReference type="InterPro" id="IPR049730">
    <property type="entry name" value="SNF2/RAD54-like_C"/>
</dbReference>
<dbReference type="InterPro" id="IPR000330">
    <property type="entry name" value="SNF2_N"/>
</dbReference>
<evidence type="ECO:0000313" key="5">
    <source>
        <dbReference type="WBParaSite" id="TASK_0000815501-mRNA-1"/>
    </source>
</evidence>
<reference evidence="5" key="1">
    <citation type="submission" date="2017-02" db="UniProtKB">
        <authorList>
            <consortium name="WormBaseParasite"/>
        </authorList>
    </citation>
    <scope>IDENTIFICATION</scope>
</reference>
<feature type="compositionally biased region" description="Low complexity" evidence="2">
    <location>
        <begin position="807"/>
        <end position="822"/>
    </location>
</feature>
<organism evidence="5">
    <name type="scientific">Taenia asiatica</name>
    <name type="common">Asian tapeworm</name>
    <dbReference type="NCBI Taxonomy" id="60517"/>
    <lineage>
        <taxon>Eukaryota</taxon>
        <taxon>Metazoa</taxon>
        <taxon>Spiralia</taxon>
        <taxon>Lophotrochozoa</taxon>
        <taxon>Platyhelminthes</taxon>
        <taxon>Cestoda</taxon>
        <taxon>Eucestoda</taxon>
        <taxon>Cyclophyllidea</taxon>
        <taxon>Taeniidae</taxon>
        <taxon>Taenia</taxon>
    </lineage>
</organism>
<feature type="domain" description="Helicase C-terminal" evidence="4">
    <location>
        <begin position="431"/>
        <end position="607"/>
    </location>
</feature>
<protein>
    <submittedName>
        <fullName evidence="5">DNA excision repair protein ERCC-6</fullName>
    </submittedName>
</protein>
<dbReference type="InterPro" id="IPR001650">
    <property type="entry name" value="Helicase_C-like"/>
</dbReference>
<evidence type="ECO:0000259" key="4">
    <source>
        <dbReference type="PROSITE" id="PS51194"/>
    </source>
</evidence>
<dbReference type="PROSITE" id="PS51194">
    <property type="entry name" value="HELICASE_CTER"/>
    <property type="match status" value="1"/>
</dbReference>
<dbReference type="GO" id="GO:0015616">
    <property type="term" value="F:DNA translocase activity"/>
    <property type="evidence" value="ECO:0007669"/>
    <property type="project" value="TreeGrafter"/>
</dbReference>
<evidence type="ECO:0000256" key="1">
    <source>
        <dbReference type="ARBA" id="ARBA00022801"/>
    </source>
</evidence>
<dbReference type="GO" id="GO:0016787">
    <property type="term" value="F:hydrolase activity"/>
    <property type="evidence" value="ECO:0007669"/>
    <property type="project" value="UniProtKB-KW"/>
</dbReference>
<keyword evidence="1" id="KW-0378">Hydrolase</keyword>
<dbReference type="STRING" id="60517.A0A0R3WBW6"/>
<dbReference type="AlphaFoldDB" id="A0A0R3WBW6"/>
<proteinExistence type="predicted"/>
<dbReference type="InterPro" id="IPR014001">
    <property type="entry name" value="Helicase_ATP-bd"/>
</dbReference>
<dbReference type="InterPro" id="IPR050496">
    <property type="entry name" value="SNF2_RAD54_helicase_repair"/>
</dbReference>
<dbReference type="InterPro" id="IPR038718">
    <property type="entry name" value="SNF2-like_sf"/>
</dbReference>
<feature type="region of interest" description="Disordered" evidence="2">
    <location>
        <begin position="776"/>
        <end position="827"/>
    </location>
</feature>
<dbReference type="SUPFAM" id="SSF52540">
    <property type="entry name" value="P-loop containing nucleoside triphosphate hydrolases"/>
    <property type="match status" value="2"/>
</dbReference>
<dbReference type="SMART" id="SM00490">
    <property type="entry name" value="HELICc"/>
    <property type="match status" value="1"/>
</dbReference>
<evidence type="ECO:0000256" key="2">
    <source>
        <dbReference type="SAM" id="MobiDB-lite"/>
    </source>
</evidence>
<dbReference type="CDD" id="cd18793">
    <property type="entry name" value="SF2_C_SNF"/>
    <property type="match status" value="1"/>
</dbReference>
<dbReference type="Gene3D" id="3.40.50.300">
    <property type="entry name" value="P-loop containing nucleotide triphosphate hydrolases"/>
    <property type="match status" value="1"/>
</dbReference>
<sequence>MSYQGCDYLCTCLNDFGDGDGDDDDIDGLSRSVADLSLRATEASGSRNAIKLAEGFFLPRGLYDQLYPYQREGVSWLWNLHKTAPGGIVADDMGLGKTLQTIAFLTGYFLSEGATKKPPTAIILAPVSVLQTWQSEFSKWSPSMRLVIYYEMAKNARRHALLSFQSRGGILLTTYNMLVSGIHDIAADQHYRQTEPSAWLSSNDPQVYIRAFTYDYVILDEAHRIKNPSTQVAKAVRTLDCRHRLLLTGTAIQNNLRELWSLFDFTHAGRLLGSQKTFLLQYEKPILRSRERDASAAERLHGNLMTESLNKMIKPFLLRRTKKDTLAALLKGTMPCKNEIVVWVYLSDLQEHIYRSFLRLDHVKELLFGGNTQRSPLVELTILKKLCDHPRLLSTQQCANLGLDVSKALPGSEIRAPSYKVLLQESGKMAFVVRLLEHFQEEALRTGEPAHRTLIFSQSLRLLNMVEASILGLNRDSSRSPELPLHRILRLDGRLKPEERVAVLERFADDQSYTAMLLTTQVGGVGLTITSADRVVILDPSWNPSVDAQAVDRVYRIGQQSNVVVYRLITCATVEEKIYRRQVFKDSVIRQTMGRAAADRPVDADVTDPYRYFTRQELVELFRLDENAHFSATQRQLAELHSTIGRRTYPQLESHLAFLKSMTDLLFDISDHDLLFSRREDANAIEETEAERLFAENRLKVGEAALKMEAAQDFVGSKKIQRQVYAPSKPAYNRPAGDIFIPSKRDTQRAMFNAPGCGRANFLTANDVFKERHVIQSKDNLGNGSKQTCGDGKGAVRPPVIGPRLISPEPSRSPAAPTASASNDLIKLDPTEMVDDATIDNSMQLVSLRKSLAMSGIFLSDDAASTAEEGEPKDDVMVGDSCCEETDEGSGELHETSVAETSSDSVEIIEASFLDDE</sequence>
<dbReference type="Pfam" id="PF00176">
    <property type="entry name" value="SNF2-rel_dom"/>
    <property type="match status" value="1"/>
</dbReference>